<organism evidence="2 3">
    <name type="scientific">Bifidobacterium favimelis</name>
    <dbReference type="NCBI Taxonomy" id="3122979"/>
    <lineage>
        <taxon>Bacteria</taxon>
        <taxon>Bacillati</taxon>
        <taxon>Actinomycetota</taxon>
        <taxon>Actinomycetes</taxon>
        <taxon>Bifidobacteriales</taxon>
        <taxon>Bifidobacteriaceae</taxon>
        <taxon>Bifidobacterium</taxon>
    </lineage>
</organism>
<dbReference type="RefSeq" id="WP_340469794.1">
    <property type="nucleotide sequence ID" value="NZ_JBANBB010000001.1"/>
</dbReference>
<dbReference type="Gene3D" id="3.30.559.30">
    <property type="entry name" value="Nonribosomal peptide synthetase, condensation domain"/>
    <property type="match status" value="1"/>
</dbReference>
<keyword evidence="3" id="KW-1185">Reference proteome</keyword>
<proteinExistence type="predicted"/>
<evidence type="ECO:0000256" key="1">
    <source>
        <dbReference type="SAM" id="MobiDB-lite"/>
    </source>
</evidence>
<evidence type="ECO:0000313" key="3">
    <source>
        <dbReference type="Proteomes" id="UP001373159"/>
    </source>
</evidence>
<reference evidence="2 3" key="1">
    <citation type="submission" date="2024-02" db="EMBL/GenBank/DDBJ databases">
        <title>Bifidobacterium honeyensis sp. nov., isolated from the comb honey.</title>
        <authorList>
            <person name="Liu W."/>
            <person name="Li Y."/>
        </authorList>
    </citation>
    <scope>NUCLEOTIDE SEQUENCE [LARGE SCALE GENOMIC DNA]</scope>
    <source>
        <strain evidence="2 3">IMAU50988</strain>
    </source>
</reference>
<feature type="region of interest" description="Disordered" evidence="1">
    <location>
        <begin position="20"/>
        <end position="63"/>
    </location>
</feature>
<sequence>MSKLDERDLADLTAWAESDGPVEDGFALSDEKAGRLTDRTMRMAGRPALDSRKATGEGRSPRRQVRLPRALNDELYRFARATDTTPSEVIRDALGEYLGRRGDPEKTYRSIPSGR</sequence>
<name>A0ABU8ZL62_9BIFI</name>
<protein>
    <submittedName>
        <fullName evidence="2">CopG family transcriptional regulator</fullName>
    </submittedName>
</protein>
<dbReference type="EMBL" id="JBANBB010000001">
    <property type="protein sequence ID" value="MEK0305985.1"/>
    <property type="molecule type" value="Genomic_DNA"/>
</dbReference>
<feature type="compositionally biased region" description="Basic and acidic residues" evidence="1">
    <location>
        <begin position="29"/>
        <end position="41"/>
    </location>
</feature>
<dbReference type="CDD" id="cd21631">
    <property type="entry name" value="RHH_CopG_NikR-like"/>
    <property type="match status" value="1"/>
</dbReference>
<dbReference type="Proteomes" id="UP001373159">
    <property type="component" value="Unassembled WGS sequence"/>
</dbReference>
<comment type="caution">
    <text evidence="2">The sequence shown here is derived from an EMBL/GenBank/DDBJ whole genome shotgun (WGS) entry which is preliminary data.</text>
</comment>
<evidence type="ECO:0000313" key="2">
    <source>
        <dbReference type="EMBL" id="MEK0305985.1"/>
    </source>
</evidence>
<feature type="compositionally biased region" description="Basic and acidic residues" evidence="1">
    <location>
        <begin position="49"/>
        <end position="60"/>
    </location>
</feature>
<gene>
    <name evidence="2" type="ORF">V8P97_00610</name>
</gene>
<accession>A0ABU8ZL62</accession>